<dbReference type="AlphaFoldDB" id="A0AA47L978"/>
<reference evidence="1" key="1">
    <citation type="submission" date="2022-12" db="EMBL/GenBank/DDBJ databases">
        <title>Vibrio parahaemolyticus become highly virulent by producing novel Tc toxins.</title>
        <authorList>
            <person name="Yang F."/>
            <person name="You Y."/>
            <person name="Lai Q."/>
            <person name="Xu L."/>
            <person name="Li F."/>
        </authorList>
    </citation>
    <scope>NUCLEOTIDE SEQUENCE</scope>
    <source>
        <strain evidence="1">Vp-HL-202005</strain>
    </source>
</reference>
<dbReference type="EMBL" id="CP114195">
    <property type="protein sequence ID" value="WAT93329.1"/>
    <property type="molecule type" value="Genomic_DNA"/>
</dbReference>
<organism evidence="1 2">
    <name type="scientific">Vibrio parahaemolyticus</name>
    <dbReference type="NCBI Taxonomy" id="670"/>
    <lineage>
        <taxon>Bacteria</taxon>
        <taxon>Pseudomonadati</taxon>
        <taxon>Pseudomonadota</taxon>
        <taxon>Gammaproteobacteria</taxon>
        <taxon>Vibrionales</taxon>
        <taxon>Vibrionaceae</taxon>
        <taxon>Vibrio</taxon>
    </lineage>
</organism>
<name>A0AA47L978_VIBPH</name>
<sequence length="202" mass="23665">MNKLLRGFSLRPTPPVEHLLCFLQQCQTQGGQLIFSHSATNDFNRKRDVTALLKPLCLSRHDKKTLINEYLIPLSQFNLTANDIFTALRKKDQPAFPCQVCDNCAPGLFKYYGYQVADTNWCSQCFEKGECLDAPLIEHYRKYGIDDYTIWRYLPRKRYRSEACPLHLRYQSIEDIKNDHKSIFDAFEAKQRLELNLYNAMP</sequence>
<dbReference type="RefSeq" id="WP_108653708.1">
    <property type="nucleotide sequence ID" value="NZ_CP034286.1"/>
</dbReference>
<evidence type="ECO:0000313" key="1">
    <source>
        <dbReference type="EMBL" id="WAT93329.1"/>
    </source>
</evidence>
<protein>
    <submittedName>
        <fullName evidence="1">Uncharacterized protein</fullName>
    </submittedName>
</protein>
<proteinExistence type="predicted"/>
<gene>
    <name evidence="1" type="ORF">O1Q84_20245</name>
</gene>
<evidence type="ECO:0000313" key="2">
    <source>
        <dbReference type="Proteomes" id="UP001156560"/>
    </source>
</evidence>
<accession>A0AA47L978</accession>
<dbReference type="Proteomes" id="UP001156560">
    <property type="component" value="Chromosome 2"/>
</dbReference>